<evidence type="ECO:0000256" key="3">
    <source>
        <dbReference type="ARBA" id="ARBA00022448"/>
    </source>
</evidence>
<feature type="domain" description="Fe/B12 periplasmic-binding" evidence="7">
    <location>
        <begin position="73"/>
        <end position="336"/>
    </location>
</feature>
<evidence type="ECO:0000256" key="1">
    <source>
        <dbReference type="ARBA" id="ARBA00004196"/>
    </source>
</evidence>
<feature type="compositionally biased region" description="Low complexity" evidence="5">
    <location>
        <begin position="26"/>
        <end position="42"/>
    </location>
</feature>
<organism evidence="8 9">
    <name type="scientific">Lentzea atacamensis</name>
    <dbReference type="NCBI Taxonomy" id="531938"/>
    <lineage>
        <taxon>Bacteria</taxon>
        <taxon>Bacillati</taxon>
        <taxon>Actinomycetota</taxon>
        <taxon>Actinomycetes</taxon>
        <taxon>Pseudonocardiales</taxon>
        <taxon>Pseudonocardiaceae</taxon>
        <taxon>Lentzea</taxon>
    </lineage>
</organism>
<sequence>MSRPSLAVRRAVLFLAVAAAATACSTAPADSGTPSSRGSSRPSIDRAVAPLEPSLTVTDPTGRKITVSKQPERIVCLNGLCDDIVTTLGLTPVGTSNPALIKHPALLGEQTGAAVPVVPGTFGSEDVEAIASMRPDLVIGLPGVHDPLREAIERFAPLWTPDPVTWEQSVGYLRALGALTGRVEQARSAEEKFRGKLADAVERTRASGQAGKKVLLMYGSVDSIGVDTTASLKGDLLAKLFDYPFPGKGGDVATASNYNVEELLARQPDVVFVYSLLFSAKDRTLSAQLADNPVWQQIPAVKQQRVHEMHAKLWGSGRGTRSMAAIIDEALEKVPA</sequence>
<keyword evidence="3" id="KW-0813">Transport</keyword>
<comment type="similarity">
    <text evidence="2">Belongs to the bacterial solute-binding protein 8 family.</text>
</comment>
<comment type="caution">
    <text evidence="8">The sequence shown here is derived from an EMBL/GenBank/DDBJ whole genome shotgun (WGS) entry which is preliminary data.</text>
</comment>
<dbReference type="Gene3D" id="3.40.50.1980">
    <property type="entry name" value="Nitrogenase molybdenum iron protein domain"/>
    <property type="match status" value="2"/>
</dbReference>
<dbReference type="PANTHER" id="PTHR30532:SF1">
    <property type="entry name" value="IRON(3+)-HYDROXAMATE-BINDING PROTEIN FHUD"/>
    <property type="match status" value="1"/>
</dbReference>
<dbReference type="RefSeq" id="WP_109636591.1">
    <property type="nucleotide sequence ID" value="NZ_QGHB01000004.1"/>
</dbReference>
<comment type="subcellular location">
    <subcellularLocation>
        <location evidence="1">Cell envelope</location>
    </subcellularLocation>
</comment>
<proteinExistence type="inferred from homology"/>
<dbReference type="GO" id="GO:0030288">
    <property type="term" value="C:outer membrane-bounded periplasmic space"/>
    <property type="evidence" value="ECO:0007669"/>
    <property type="project" value="TreeGrafter"/>
</dbReference>
<feature type="region of interest" description="Disordered" evidence="5">
    <location>
        <begin position="26"/>
        <end position="62"/>
    </location>
</feature>
<feature type="chain" id="PRO_5016423578" evidence="6">
    <location>
        <begin position="30"/>
        <end position="336"/>
    </location>
</feature>
<evidence type="ECO:0000313" key="8">
    <source>
        <dbReference type="EMBL" id="PWK86942.1"/>
    </source>
</evidence>
<reference evidence="8 9" key="1">
    <citation type="submission" date="2018-05" db="EMBL/GenBank/DDBJ databases">
        <title>Genomic Encyclopedia of Type Strains, Phase IV (KMG-IV): sequencing the most valuable type-strain genomes for metagenomic binning, comparative biology and taxonomic classification.</title>
        <authorList>
            <person name="Goeker M."/>
        </authorList>
    </citation>
    <scope>NUCLEOTIDE SEQUENCE [LARGE SCALE GENOMIC DNA]</scope>
    <source>
        <strain evidence="8 9">DSM 45480</strain>
    </source>
</reference>
<evidence type="ECO:0000256" key="4">
    <source>
        <dbReference type="ARBA" id="ARBA00022729"/>
    </source>
</evidence>
<dbReference type="GO" id="GO:1901678">
    <property type="term" value="P:iron coordination entity transport"/>
    <property type="evidence" value="ECO:0007669"/>
    <property type="project" value="UniProtKB-ARBA"/>
</dbReference>
<feature type="signal peptide" evidence="6">
    <location>
        <begin position="1"/>
        <end position="29"/>
    </location>
</feature>
<dbReference type="Pfam" id="PF01497">
    <property type="entry name" value="Peripla_BP_2"/>
    <property type="match status" value="1"/>
</dbReference>
<protein>
    <submittedName>
        <fullName evidence="8">Iron complex transport system substrate-binding protein</fullName>
    </submittedName>
</protein>
<dbReference type="PROSITE" id="PS50983">
    <property type="entry name" value="FE_B12_PBP"/>
    <property type="match status" value="1"/>
</dbReference>
<evidence type="ECO:0000313" key="9">
    <source>
        <dbReference type="Proteomes" id="UP000246005"/>
    </source>
</evidence>
<dbReference type="SUPFAM" id="SSF53807">
    <property type="entry name" value="Helical backbone' metal receptor"/>
    <property type="match status" value="1"/>
</dbReference>
<evidence type="ECO:0000256" key="2">
    <source>
        <dbReference type="ARBA" id="ARBA00008814"/>
    </source>
</evidence>
<dbReference type="EMBL" id="QGHB01000004">
    <property type="protein sequence ID" value="PWK86942.1"/>
    <property type="molecule type" value="Genomic_DNA"/>
</dbReference>
<evidence type="ECO:0000256" key="5">
    <source>
        <dbReference type="SAM" id="MobiDB-lite"/>
    </source>
</evidence>
<keyword evidence="4 6" id="KW-0732">Signal</keyword>
<evidence type="ECO:0000259" key="7">
    <source>
        <dbReference type="PROSITE" id="PS50983"/>
    </source>
</evidence>
<dbReference type="PANTHER" id="PTHR30532">
    <property type="entry name" value="IRON III DICITRATE-BINDING PERIPLASMIC PROTEIN"/>
    <property type="match status" value="1"/>
</dbReference>
<evidence type="ECO:0000256" key="6">
    <source>
        <dbReference type="SAM" id="SignalP"/>
    </source>
</evidence>
<gene>
    <name evidence="8" type="ORF">C8D88_104103</name>
</gene>
<dbReference type="Proteomes" id="UP000246005">
    <property type="component" value="Unassembled WGS sequence"/>
</dbReference>
<name>A0A316I975_9PSEU</name>
<accession>A0A316I975</accession>
<dbReference type="InterPro" id="IPR051313">
    <property type="entry name" value="Bact_iron-sidero_bind"/>
</dbReference>
<dbReference type="InterPro" id="IPR002491">
    <property type="entry name" value="ABC_transptr_periplasmic_BD"/>
</dbReference>
<dbReference type="PROSITE" id="PS51257">
    <property type="entry name" value="PROKAR_LIPOPROTEIN"/>
    <property type="match status" value="1"/>
</dbReference>
<dbReference type="AlphaFoldDB" id="A0A316I975"/>